<comment type="caution">
    <text evidence="1">The sequence shown here is derived from an EMBL/GenBank/DDBJ whole genome shotgun (WGS) entry which is preliminary data.</text>
</comment>
<gene>
    <name evidence="1" type="ORF">TEOVI_000798100</name>
</gene>
<dbReference type="Proteomes" id="UP000195570">
    <property type="component" value="Unassembled WGS sequence"/>
</dbReference>
<organism evidence="1 2">
    <name type="scientific">Trypanosoma equiperdum</name>
    <dbReference type="NCBI Taxonomy" id="5694"/>
    <lineage>
        <taxon>Eukaryota</taxon>
        <taxon>Discoba</taxon>
        <taxon>Euglenozoa</taxon>
        <taxon>Kinetoplastea</taxon>
        <taxon>Metakinetoplastina</taxon>
        <taxon>Trypanosomatida</taxon>
        <taxon>Trypanosomatidae</taxon>
        <taxon>Trypanosoma</taxon>
    </lineage>
</organism>
<protein>
    <submittedName>
        <fullName evidence="1">Uncharacterized protein</fullName>
    </submittedName>
</protein>
<dbReference type="VEuPathDB" id="TriTrypDB:TEOVI_000798100"/>
<dbReference type="GeneID" id="92381915"/>
<keyword evidence="2" id="KW-1185">Reference proteome</keyword>
<evidence type="ECO:0000313" key="1">
    <source>
        <dbReference type="EMBL" id="SCU68634.1"/>
    </source>
</evidence>
<dbReference type="RefSeq" id="XP_067079759.1">
    <property type="nucleotide sequence ID" value="XM_067223658.1"/>
</dbReference>
<reference evidence="1" key="1">
    <citation type="submission" date="2016-09" db="EMBL/GenBank/DDBJ databases">
        <authorList>
            <person name="Hebert L."/>
            <person name="Moumen B."/>
        </authorList>
    </citation>
    <scope>NUCLEOTIDE SEQUENCE [LARGE SCALE GENOMIC DNA]</scope>
    <source>
        <strain evidence="1">OVI</strain>
    </source>
</reference>
<dbReference type="AlphaFoldDB" id="A0A1G4I9D4"/>
<evidence type="ECO:0000313" key="2">
    <source>
        <dbReference type="Proteomes" id="UP000195570"/>
    </source>
</evidence>
<name>A0A1G4I9D4_TRYEQ</name>
<dbReference type="EMBL" id="CZPT02001025">
    <property type="protein sequence ID" value="SCU68634.1"/>
    <property type="molecule type" value="Genomic_DNA"/>
</dbReference>
<accession>A0A1G4I9D4</accession>
<proteinExistence type="predicted"/>
<sequence length="602" mass="65018">MDAPSLPLTCGEVMDIPGTTCVGCAAIVPYDTSSLSGFSCCVIASHTEVHLLGPDIVKRDGTIISVKLWSPNVEQGHVRITSIVAFLPGAGEDGPPGTPDSTQQHEHTVPDTTYVVVAWESSHEHQQQPHVTTLFFSLLDTLSAPDNPIVVANETTFFKERNRQRLVRLFYNPLFSVSAKDGEYVVLCSCYHDEQRKEASTGPNKRRNQRVLTPGDPHNVINGCFSFVHFRPGQTEERSLEAMWLIDAPPCTAPWLVSPSCGGIVSALTVQKQQGEAPCAVAAMGTTRGRVIIMYNGRSSVVRRSRGPIADVAFVESSDAQAQVVPCGSDAVEQLQRRLKVLSDNSPVYTSRNESGKFVPMSLVVLDSLGYIMVIRHVNGDASTVQMVPDVQQFITLSWGILNTASKPDASGNDITFGSGECSASQFSDCSKSSSDLPPGRIVFCRHRQRYALAGEDVDGTCTPPTNDRGDTGGDSTVKAMYGPGHVLSSGLLSIAVVPESPGRVEFVVSTMGQLIASVVWNEQDDTFGIGKCLRAPESMFFVGFVDFFNTGVAEVVMAGVHHVLVSRRSRREHVARALLLLRLLDGNEGRATTTDSTPSMC</sequence>